<proteinExistence type="inferred from homology"/>
<dbReference type="FunFam" id="3.20.20.70:FF:000204">
    <property type="entry name" value="Peroxisomal (S)-2-hydroxy-acid oxidase GLO4"/>
    <property type="match status" value="1"/>
</dbReference>
<sequence>MGDEPVNVKEYQILARQALPKMYYDYFAGGSEDQHTLRENVAAFQRITFTLLSYEYAILQHAINSLRPRILVDVSKIDMSTTILGYKTSAPIMIAPTAMHKLAHPEGEVLTAKAAAACDVIMGLSFSSTCTIEEVASSCDAVRFFQLYVYKRREISALMVKRAEANRFKAILLTVDTPKLGRREADKKNKMIAPQLKNFEGLVSTKVDDSDGSNLEAFAARSLDPSLSWKDIAWLKSITKLPVLIKGVLTREDDVIYILNLSLCFLVAVKAMEVGVEGIIVSNHGARQLDYVPATINALEEVVLAVQGRVPVHFDGGIRRGTDVFKALALGAQAVLVGRPVVFGLAAKGEYGARRVIEMLKDELELTMALSGCPTLNDITRNHVRTQSDNRHCRINYLVAGSIFNFNDDNDNLMIFMCTYPFVRIVDAAQKCIVLDLNTVGRPVVFGLAAKGEYGARRVIEMLKDELELTMALSGCPTLNDITRNHVRTQSDNRHCRM</sequence>
<comment type="catalytic activity">
    <reaction evidence="10">
        <text>2-hydroxyoctanoate + O2 = 2-oxooctanoate + H2O2</text>
        <dbReference type="Rhea" id="RHEA:67940"/>
        <dbReference type="ChEBI" id="CHEBI:15379"/>
        <dbReference type="ChEBI" id="CHEBI:16240"/>
        <dbReference type="ChEBI" id="CHEBI:133514"/>
        <dbReference type="ChEBI" id="CHEBI:176689"/>
    </reaction>
    <physiologicalReaction direction="left-to-right" evidence="10">
        <dbReference type="Rhea" id="RHEA:67941"/>
    </physiologicalReaction>
</comment>
<dbReference type="InterPro" id="IPR013785">
    <property type="entry name" value="Aldolase_TIM"/>
</dbReference>
<dbReference type="STRING" id="35608.A0A2U1MXL9"/>
<comment type="catalytic activity">
    <reaction evidence="9">
        <text>a (2S)-2-hydroxycarboxylate + O2 = a 2-oxocarboxylate + H2O2</text>
        <dbReference type="Rhea" id="RHEA:16789"/>
        <dbReference type="ChEBI" id="CHEBI:15379"/>
        <dbReference type="ChEBI" id="CHEBI:16240"/>
        <dbReference type="ChEBI" id="CHEBI:35179"/>
        <dbReference type="ChEBI" id="CHEBI:58123"/>
        <dbReference type="EC" id="1.1.3.15"/>
    </reaction>
    <physiologicalReaction direction="left-to-right" evidence="9">
        <dbReference type="Rhea" id="RHEA:16790"/>
    </physiologicalReaction>
</comment>
<dbReference type="SUPFAM" id="SSF51395">
    <property type="entry name" value="FMN-linked oxidoreductases"/>
    <property type="match status" value="2"/>
</dbReference>
<evidence type="ECO:0000313" key="13">
    <source>
        <dbReference type="EMBL" id="PWA66008.1"/>
    </source>
</evidence>
<protein>
    <recommendedName>
        <fullName evidence="3">(S)-2-hydroxy-acid oxidase</fullName>
        <ecNumber evidence="3">1.1.3.15</ecNumber>
    </recommendedName>
</protein>
<dbReference type="GO" id="GO:0010181">
    <property type="term" value="F:FMN binding"/>
    <property type="evidence" value="ECO:0007669"/>
    <property type="project" value="InterPro"/>
</dbReference>
<evidence type="ECO:0000256" key="9">
    <source>
        <dbReference type="ARBA" id="ARBA00029325"/>
    </source>
</evidence>
<dbReference type="GO" id="GO:0050665">
    <property type="term" value="P:hydrogen peroxide biosynthetic process"/>
    <property type="evidence" value="ECO:0007669"/>
    <property type="project" value="UniProtKB-ARBA"/>
</dbReference>
<comment type="subcellular location">
    <subcellularLocation>
        <location evidence="2">Peroxisome</location>
    </subcellularLocation>
</comment>
<dbReference type="GO" id="GO:0003973">
    <property type="term" value="F:(S)-2-hydroxy-acid oxidase activity"/>
    <property type="evidence" value="ECO:0007669"/>
    <property type="project" value="UniProtKB-EC"/>
</dbReference>
<dbReference type="GO" id="GO:0042742">
    <property type="term" value="P:defense response to bacterium"/>
    <property type="evidence" value="ECO:0007669"/>
    <property type="project" value="UniProtKB-ARBA"/>
</dbReference>
<keyword evidence="6" id="KW-0560">Oxidoreductase</keyword>
<evidence type="ECO:0000256" key="1">
    <source>
        <dbReference type="ARBA" id="ARBA00001917"/>
    </source>
</evidence>
<evidence type="ECO:0000256" key="2">
    <source>
        <dbReference type="ARBA" id="ARBA00004275"/>
    </source>
</evidence>
<evidence type="ECO:0000256" key="7">
    <source>
        <dbReference type="ARBA" id="ARBA00023140"/>
    </source>
</evidence>
<dbReference type="InterPro" id="IPR008259">
    <property type="entry name" value="FMN_hydac_DH_AS"/>
</dbReference>
<keyword evidence="4" id="KW-0285">Flavoprotein</keyword>
<comment type="similarity">
    <text evidence="8">Belongs to the FMN-dependent alpha-hydroxy acid dehydrogenase family.</text>
</comment>
<dbReference type="Pfam" id="PF01070">
    <property type="entry name" value="FMN_dh"/>
    <property type="match status" value="3"/>
</dbReference>
<dbReference type="CDD" id="cd02809">
    <property type="entry name" value="alpha_hydroxyacid_oxid_FMN"/>
    <property type="match status" value="1"/>
</dbReference>
<name>A0A2U1MXL9_ARTAN</name>
<evidence type="ECO:0000256" key="5">
    <source>
        <dbReference type="ARBA" id="ARBA00022643"/>
    </source>
</evidence>
<reference evidence="13 14" key="1">
    <citation type="journal article" date="2018" name="Mol. Plant">
        <title>The genome of Artemisia annua provides insight into the evolution of Asteraceae family and artemisinin biosynthesis.</title>
        <authorList>
            <person name="Shen Q."/>
            <person name="Zhang L."/>
            <person name="Liao Z."/>
            <person name="Wang S."/>
            <person name="Yan T."/>
            <person name="Shi P."/>
            <person name="Liu M."/>
            <person name="Fu X."/>
            <person name="Pan Q."/>
            <person name="Wang Y."/>
            <person name="Lv Z."/>
            <person name="Lu X."/>
            <person name="Zhang F."/>
            <person name="Jiang W."/>
            <person name="Ma Y."/>
            <person name="Chen M."/>
            <person name="Hao X."/>
            <person name="Li L."/>
            <person name="Tang Y."/>
            <person name="Lv G."/>
            <person name="Zhou Y."/>
            <person name="Sun X."/>
            <person name="Brodelius P.E."/>
            <person name="Rose J.K.C."/>
            <person name="Tang K."/>
        </authorList>
    </citation>
    <scope>NUCLEOTIDE SEQUENCE [LARGE SCALE GENOMIC DNA]</scope>
    <source>
        <strain evidence="14">cv. Huhao1</strain>
        <tissue evidence="13">Leaf</tissue>
    </source>
</reference>
<dbReference type="GO" id="GO:0005777">
    <property type="term" value="C:peroxisome"/>
    <property type="evidence" value="ECO:0007669"/>
    <property type="project" value="UniProtKB-SubCell"/>
</dbReference>
<comment type="caution">
    <text evidence="13">The sequence shown here is derived from an EMBL/GenBank/DDBJ whole genome shotgun (WGS) entry which is preliminary data.</text>
</comment>
<evidence type="ECO:0000256" key="10">
    <source>
        <dbReference type="ARBA" id="ARBA00029327"/>
    </source>
</evidence>
<dbReference type="EC" id="1.1.3.15" evidence="3"/>
<dbReference type="OrthoDB" id="25826at2759"/>
<comment type="cofactor">
    <cofactor evidence="1">
        <name>FMN</name>
        <dbReference type="ChEBI" id="CHEBI:58210"/>
    </cofactor>
</comment>
<feature type="domain" description="FMN hydroxy acid dehydrogenase" evidence="12">
    <location>
        <begin position="1"/>
        <end position="389"/>
    </location>
</feature>
<evidence type="ECO:0000259" key="12">
    <source>
        <dbReference type="PROSITE" id="PS51349"/>
    </source>
</evidence>
<gene>
    <name evidence="13" type="ORF">CTI12_AA331070</name>
</gene>
<dbReference type="Proteomes" id="UP000245207">
    <property type="component" value="Unassembled WGS sequence"/>
</dbReference>
<keyword evidence="5" id="KW-0288">FMN</keyword>
<comment type="catalytic activity">
    <reaction evidence="11">
        <text>2-hydroxyhexanoate + O2 = 2-oxohexanoate + H2O2</text>
        <dbReference type="Rhea" id="RHEA:69372"/>
        <dbReference type="ChEBI" id="CHEBI:15379"/>
        <dbReference type="ChEBI" id="CHEBI:16240"/>
        <dbReference type="ChEBI" id="CHEBI:35177"/>
        <dbReference type="ChEBI" id="CHEBI:133738"/>
    </reaction>
    <physiologicalReaction direction="left-to-right" evidence="11">
        <dbReference type="Rhea" id="RHEA:69373"/>
    </physiologicalReaction>
</comment>
<dbReference type="PANTHER" id="PTHR10578">
    <property type="entry name" value="S -2-HYDROXY-ACID OXIDASE-RELATED"/>
    <property type="match status" value="1"/>
</dbReference>
<evidence type="ECO:0000256" key="3">
    <source>
        <dbReference type="ARBA" id="ARBA00013087"/>
    </source>
</evidence>
<dbReference type="PROSITE" id="PS51349">
    <property type="entry name" value="FMN_HYDROXY_ACID_DH_2"/>
    <property type="match status" value="1"/>
</dbReference>
<dbReference type="InterPro" id="IPR037396">
    <property type="entry name" value="FMN_HAD"/>
</dbReference>
<keyword evidence="7" id="KW-0576">Peroxisome</keyword>
<dbReference type="EMBL" id="PKPP01004116">
    <property type="protein sequence ID" value="PWA66008.1"/>
    <property type="molecule type" value="Genomic_DNA"/>
</dbReference>
<dbReference type="PANTHER" id="PTHR10578:SF67">
    <property type="entry name" value="PEROXISOMAL (S)-2-HYDROXYACID OXIDASE GLO3"/>
    <property type="match status" value="1"/>
</dbReference>
<evidence type="ECO:0000256" key="6">
    <source>
        <dbReference type="ARBA" id="ARBA00023002"/>
    </source>
</evidence>
<evidence type="ECO:0000256" key="4">
    <source>
        <dbReference type="ARBA" id="ARBA00022630"/>
    </source>
</evidence>
<evidence type="ECO:0000256" key="8">
    <source>
        <dbReference type="ARBA" id="ARBA00024042"/>
    </source>
</evidence>
<dbReference type="AlphaFoldDB" id="A0A2U1MXL9"/>
<dbReference type="InterPro" id="IPR012133">
    <property type="entry name" value="Alpha-hydoxy_acid_DH_FMN"/>
</dbReference>
<dbReference type="InterPro" id="IPR000262">
    <property type="entry name" value="FMN-dep_DH"/>
</dbReference>
<evidence type="ECO:0000256" key="11">
    <source>
        <dbReference type="ARBA" id="ARBA00051933"/>
    </source>
</evidence>
<keyword evidence="14" id="KW-1185">Reference proteome</keyword>
<dbReference type="Gene3D" id="3.20.20.70">
    <property type="entry name" value="Aldolase class I"/>
    <property type="match status" value="2"/>
</dbReference>
<organism evidence="13 14">
    <name type="scientific">Artemisia annua</name>
    <name type="common">Sweet wormwood</name>
    <dbReference type="NCBI Taxonomy" id="35608"/>
    <lineage>
        <taxon>Eukaryota</taxon>
        <taxon>Viridiplantae</taxon>
        <taxon>Streptophyta</taxon>
        <taxon>Embryophyta</taxon>
        <taxon>Tracheophyta</taxon>
        <taxon>Spermatophyta</taxon>
        <taxon>Magnoliopsida</taxon>
        <taxon>eudicotyledons</taxon>
        <taxon>Gunneridae</taxon>
        <taxon>Pentapetalae</taxon>
        <taxon>asterids</taxon>
        <taxon>campanulids</taxon>
        <taxon>Asterales</taxon>
        <taxon>Asteraceae</taxon>
        <taxon>Asteroideae</taxon>
        <taxon>Anthemideae</taxon>
        <taxon>Artemisiinae</taxon>
        <taxon>Artemisia</taxon>
    </lineage>
</organism>
<accession>A0A2U1MXL9</accession>
<evidence type="ECO:0000313" key="14">
    <source>
        <dbReference type="Proteomes" id="UP000245207"/>
    </source>
</evidence>
<dbReference type="PROSITE" id="PS00557">
    <property type="entry name" value="FMN_HYDROXY_ACID_DH_1"/>
    <property type="match status" value="1"/>
</dbReference>